<protein>
    <submittedName>
        <fullName evidence="2">Uncharacterized protein</fullName>
    </submittedName>
</protein>
<evidence type="ECO:0000256" key="1">
    <source>
        <dbReference type="SAM" id="MobiDB-lite"/>
    </source>
</evidence>
<feature type="region of interest" description="Disordered" evidence="1">
    <location>
        <begin position="140"/>
        <end position="172"/>
    </location>
</feature>
<reference evidence="2" key="1">
    <citation type="submission" date="2021-05" db="EMBL/GenBank/DDBJ databases">
        <title>A free-living protist that lacks canonical eukaryotic 1 DNA replication and segregation systems.</title>
        <authorList>
            <person name="Salas-Leiva D.E."/>
            <person name="Tromer E.C."/>
            <person name="Curtis B.A."/>
            <person name="Jerlstrom-Hultqvist J."/>
            <person name="Kolisko M."/>
            <person name="Yi Z."/>
            <person name="Salas-Leiva J.S."/>
            <person name="Gallot-Lavallee L."/>
            <person name="Kops G.J.P.L."/>
            <person name="Archibald J.M."/>
            <person name="Simpson A.G.B."/>
            <person name="Roger A.J."/>
        </authorList>
    </citation>
    <scope>NUCLEOTIDE SEQUENCE</scope>
    <source>
        <strain evidence="2">BICM</strain>
    </source>
</reference>
<accession>A0A8J6B1L7</accession>
<comment type="caution">
    <text evidence="2">The sequence shown here is derived from an EMBL/GenBank/DDBJ whole genome shotgun (WGS) entry which is preliminary data.</text>
</comment>
<feature type="region of interest" description="Disordered" evidence="1">
    <location>
        <begin position="104"/>
        <end position="128"/>
    </location>
</feature>
<gene>
    <name evidence="2" type="ORF">J8273_7263</name>
</gene>
<keyword evidence="3" id="KW-1185">Reference proteome</keyword>
<evidence type="ECO:0000313" key="2">
    <source>
        <dbReference type="EMBL" id="KAG9390989.1"/>
    </source>
</evidence>
<sequence length="192" mass="20682">MFHSRQCDDVGDGNVEDRRRARRRALEVAGMPSSSVIPLSLMTLDADSLSSGVGARKLGPNVAGEHYRRHSSALLPSVSMANARQVDGGLVRFSASERIISPLTESPKTRAPSIGSTSPSRSILKPASSFDSASIHERVTSDEAMSSASLDESVSARTLSMDGPKPTIKRRRRTPLASLRRLVAYLIDLLVL</sequence>
<organism evidence="2 3">
    <name type="scientific">Carpediemonas membranifera</name>
    <dbReference type="NCBI Taxonomy" id="201153"/>
    <lineage>
        <taxon>Eukaryota</taxon>
        <taxon>Metamonada</taxon>
        <taxon>Carpediemonas-like organisms</taxon>
        <taxon>Carpediemonas</taxon>
    </lineage>
</organism>
<evidence type="ECO:0000313" key="3">
    <source>
        <dbReference type="Proteomes" id="UP000717585"/>
    </source>
</evidence>
<feature type="compositionally biased region" description="Polar residues" evidence="1">
    <location>
        <begin position="143"/>
        <end position="158"/>
    </location>
</feature>
<dbReference type="Proteomes" id="UP000717585">
    <property type="component" value="Unassembled WGS sequence"/>
</dbReference>
<dbReference type="AlphaFoldDB" id="A0A8J6B1L7"/>
<proteinExistence type="predicted"/>
<name>A0A8J6B1L7_9EUKA</name>
<dbReference type="EMBL" id="JAHDYR010000062">
    <property type="protein sequence ID" value="KAG9390989.1"/>
    <property type="molecule type" value="Genomic_DNA"/>
</dbReference>